<reference evidence="2" key="1">
    <citation type="submission" date="2019-10" db="EMBL/GenBank/DDBJ databases">
        <authorList>
            <person name="Soares A.E.R."/>
            <person name="Aleixo A."/>
            <person name="Schneider P."/>
            <person name="Miyaki C.Y."/>
            <person name="Schneider M.P."/>
            <person name="Mello C."/>
            <person name="Vasconcelos A.T.R."/>
        </authorList>
    </citation>
    <scope>NUCLEOTIDE SEQUENCE</scope>
    <source>
        <tissue evidence="2">Muscle</tissue>
    </source>
</reference>
<comment type="caution">
    <text evidence="2">The sequence shown here is derived from an EMBL/GenBank/DDBJ whole genome shotgun (WGS) entry which is preliminary data.</text>
</comment>
<keyword evidence="3" id="KW-1185">Reference proteome</keyword>
<evidence type="ECO:0000313" key="3">
    <source>
        <dbReference type="Proteomes" id="UP001145742"/>
    </source>
</evidence>
<feature type="compositionally biased region" description="Polar residues" evidence="1">
    <location>
        <begin position="101"/>
        <end position="116"/>
    </location>
</feature>
<proteinExistence type="predicted"/>
<dbReference type="Proteomes" id="UP001145742">
    <property type="component" value="Unassembled WGS sequence"/>
</dbReference>
<feature type="compositionally biased region" description="Basic and acidic residues" evidence="1">
    <location>
        <begin position="87"/>
        <end position="97"/>
    </location>
</feature>
<evidence type="ECO:0000313" key="2">
    <source>
        <dbReference type="EMBL" id="KAJ7414804.1"/>
    </source>
</evidence>
<organism evidence="2 3">
    <name type="scientific">Willisornis vidua</name>
    <name type="common">Xingu scale-backed antbird</name>
    <dbReference type="NCBI Taxonomy" id="1566151"/>
    <lineage>
        <taxon>Eukaryota</taxon>
        <taxon>Metazoa</taxon>
        <taxon>Chordata</taxon>
        <taxon>Craniata</taxon>
        <taxon>Vertebrata</taxon>
        <taxon>Euteleostomi</taxon>
        <taxon>Archelosauria</taxon>
        <taxon>Archosauria</taxon>
        <taxon>Dinosauria</taxon>
        <taxon>Saurischia</taxon>
        <taxon>Theropoda</taxon>
        <taxon>Coelurosauria</taxon>
        <taxon>Aves</taxon>
        <taxon>Neognathae</taxon>
        <taxon>Neoaves</taxon>
        <taxon>Telluraves</taxon>
        <taxon>Australaves</taxon>
        <taxon>Passeriformes</taxon>
        <taxon>Thamnophilidae</taxon>
        <taxon>Willisornis</taxon>
    </lineage>
</organism>
<accession>A0ABQ9D4C8</accession>
<protein>
    <submittedName>
        <fullName evidence="2">Uncharacterized protein</fullName>
    </submittedName>
</protein>
<feature type="region of interest" description="Disordered" evidence="1">
    <location>
        <begin position="79"/>
        <end position="116"/>
    </location>
</feature>
<gene>
    <name evidence="2" type="ORF">WISP_81514</name>
</gene>
<evidence type="ECO:0000256" key="1">
    <source>
        <dbReference type="SAM" id="MobiDB-lite"/>
    </source>
</evidence>
<dbReference type="EMBL" id="WHWB01034030">
    <property type="protein sequence ID" value="KAJ7414804.1"/>
    <property type="molecule type" value="Genomic_DNA"/>
</dbReference>
<name>A0ABQ9D4C8_9PASS</name>
<sequence length="263" mass="29277">MQGGQWGKKSLDSGLTLPYILGASVIQTEIHQSSHEESHAGLLQKLSLHVNLQLVLIPLEDKRVRLSFSNMDVIHDTMNESRTQATKRRDVNSENKKKTSKTGITSANFQSPGTSPVSQDCWCLSGAKDRFGHKPLNPPLVTAHPMLHGHKQRSVGTSTTPLEGHRERTVFVTLRLLMCDRRMAVEYSPNSIELMAHFSQLEMLAKPKHPVNICDDSPNKLDKAEKRLIEKVGSNDIQRALSRITSTKQEVECQDSCPVASPV</sequence>